<evidence type="ECO:0000313" key="2">
    <source>
        <dbReference type="Proteomes" id="UP001237448"/>
    </source>
</evidence>
<dbReference type="Pfam" id="PF01812">
    <property type="entry name" value="5-FTHF_cyc-lig"/>
    <property type="match status" value="1"/>
</dbReference>
<evidence type="ECO:0000313" key="1">
    <source>
        <dbReference type="EMBL" id="MDQ0394406.1"/>
    </source>
</evidence>
<dbReference type="Gene3D" id="3.40.50.10420">
    <property type="entry name" value="NagB/RpiA/CoA transferase-like"/>
    <property type="match status" value="1"/>
</dbReference>
<keyword evidence="1" id="KW-0436">Ligase</keyword>
<dbReference type="PANTHER" id="PTHR13017">
    <property type="entry name" value="5-FORMYLTETRAHYDROFOLATE CYCLO-LIGASE-RELATED"/>
    <property type="match status" value="1"/>
</dbReference>
<protein>
    <submittedName>
        <fullName evidence="1">5-formyltetrahydrofolate cyclo-ligase</fullName>
        <ecNumber evidence="1">6.3.3.2</ecNumber>
    </submittedName>
</protein>
<reference evidence="1 2" key="1">
    <citation type="submission" date="2023-07" db="EMBL/GenBank/DDBJ databases">
        <title>Genomic Encyclopedia of Type Strains, Phase IV (KMG-IV): sequencing the most valuable type-strain genomes for metagenomic binning, comparative biology and taxonomic classification.</title>
        <authorList>
            <person name="Goeker M."/>
        </authorList>
    </citation>
    <scope>NUCLEOTIDE SEQUENCE [LARGE SCALE GENOMIC DNA]</scope>
    <source>
        <strain evidence="1 2">DSM 5896</strain>
    </source>
</reference>
<dbReference type="InterPro" id="IPR024185">
    <property type="entry name" value="FTHF_cligase-like_sf"/>
</dbReference>
<dbReference type="InterPro" id="IPR002698">
    <property type="entry name" value="FTHF_cligase"/>
</dbReference>
<dbReference type="GO" id="GO:0030272">
    <property type="term" value="F:5-formyltetrahydrofolate cyclo-ligase activity"/>
    <property type="evidence" value="ECO:0007669"/>
    <property type="project" value="UniProtKB-EC"/>
</dbReference>
<organism evidence="1 2">
    <name type="scientific">Labrys monachus</name>
    <dbReference type="NCBI Taxonomy" id="217067"/>
    <lineage>
        <taxon>Bacteria</taxon>
        <taxon>Pseudomonadati</taxon>
        <taxon>Pseudomonadota</taxon>
        <taxon>Alphaproteobacteria</taxon>
        <taxon>Hyphomicrobiales</taxon>
        <taxon>Xanthobacteraceae</taxon>
        <taxon>Labrys</taxon>
    </lineage>
</organism>
<dbReference type="SUPFAM" id="SSF100950">
    <property type="entry name" value="NagB/RpiA/CoA transferase-like"/>
    <property type="match status" value="1"/>
</dbReference>
<dbReference type="EMBL" id="JAUSVK010000001">
    <property type="protein sequence ID" value="MDQ0394406.1"/>
    <property type="molecule type" value="Genomic_DNA"/>
</dbReference>
<dbReference type="InterPro" id="IPR037171">
    <property type="entry name" value="NagB/RpiA_transferase-like"/>
</dbReference>
<gene>
    <name evidence="1" type="ORF">J3R73_004198</name>
</gene>
<proteinExistence type="predicted"/>
<accession>A0ABU0FIG7</accession>
<comment type="caution">
    <text evidence="1">The sequence shown here is derived from an EMBL/GenBank/DDBJ whole genome shotgun (WGS) entry which is preliminary data.</text>
</comment>
<name>A0ABU0FIG7_9HYPH</name>
<dbReference type="RefSeq" id="WP_307431361.1">
    <property type="nucleotide sequence ID" value="NZ_JAUSVK010000001.1"/>
</dbReference>
<keyword evidence="2" id="KW-1185">Reference proteome</keyword>
<dbReference type="EC" id="6.3.3.2" evidence="1"/>
<dbReference type="PANTHER" id="PTHR13017:SF0">
    <property type="entry name" value="METHENYLTETRAHYDROFOLATE SYNTHASE DOMAIN-CONTAINING PROTEIN"/>
    <property type="match status" value="1"/>
</dbReference>
<sequence>MATSSASGNKIIRQKIWAKLADVALPDSRFHTNFAEVIPDFLGSEAATDRVCALEAYRRCRYAFVTPDNGLVELRRRLIAAGVPLVVSTYGIYRGFYIIEPGSVPKGHELYAAWLDGLEHFGRPITLAEVTSRGRFDLLVTGASAVSMEGVRFGKGHGFFDLEWGMFTDVGIVDEATPVVAVVHDLQVVEERLFPSPTDILVDWIATPTRMIEVKRTARRPRGVHWDLLDPRQIAATPPLKELQTMHGLSGA</sequence>
<dbReference type="Proteomes" id="UP001237448">
    <property type="component" value="Unassembled WGS sequence"/>
</dbReference>